<evidence type="ECO:0000313" key="3">
    <source>
        <dbReference type="EMBL" id="PLS07244.1"/>
    </source>
</evidence>
<dbReference type="EMBL" id="PGVE01000028">
    <property type="protein sequence ID" value="PLS07244.1"/>
    <property type="molecule type" value="Genomic_DNA"/>
</dbReference>
<name>A0A2N5HP17_9BACI</name>
<proteinExistence type="predicted"/>
<dbReference type="PANTHER" id="PTHR30388:SF6">
    <property type="entry name" value="XANTHINE DEHYDROGENASE SUBUNIT A-RELATED"/>
    <property type="match status" value="1"/>
</dbReference>
<feature type="domain" description="XdhC- CoxI" evidence="1">
    <location>
        <begin position="18"/>
        <end position="77"/>
    </location>
</feature>
<dbReference type="SUPFAM" id="SSF51984">
    <property type="entry name" value="MurCD N-terminal domain"/>
    <property type="match status" value="1"/>
</dbReference>
<sequence length="338" mass="37997">MEDFYQILDVLHYPGEKVLATIVGVEGSAYKKEGSSMLFFSDGTQIGMLTAGCLEEDLTVKAREVFKKQEAVIIQYDLYMEDDLNWGQGTGCNGTIDILIEPVTERLIEDYLMVKELLRMHKPVIALKKLDDLGEYVFIEENGEPFGNWSGPLPTIEFSSKSGPLTRDGSAVFQQTFHPKPRLIVFGAGPDARPLVSFAAEIGFSVTVCDWREALCQKKYFTGANELIIGFPADLLKQISFSPYDFVVIMTHQFKRDQELLMKIINKNIRYLGILGPRERTRRLLNGKEVPDGVFSPMGTAIGAKGPVEIAVSVLAQMIEVWRKPVHERVELLWTIPD</sequence>
<evidence type="ECO:0000313" key="4">
    <source>
        <dbReference type="Proteomes" id="UP000234950"/>
    </source>
</evidence>
<protein>
    <submittedName>
        <fullName evidence="3">Xanthine dehydrogenase</fullName>
    </submittedName>
</protein>
<dbReference type="Pfam" id="PF02625">
    <property type="entry name" value="XdhC_CoxI"/>
    <property type="match status" value="1"/>
</dbReference>
<dbReference type="Gene3D" id="3.40.50.720">
    <property type="entry name" value="NAD(P)-binding Rossmann-like Domain"/>
    <property type="match status" value="1"/>
</dbReference>
<dbReference type="RefSeq" id="WP_101646985.1">
    <property type="nucleotide sequence ID" value="NZ_PGVE01000028.1"/>
</dbReference>
<dbReference type="Pfam" id="PF13478">
    <property type="entry name" value="XdhC_C"/>
    <property type="match status" value="1"/>
</dbReference>
<dbReference type="InterPro" id="IPR052698">
    <property type="entry name" value="MoCofactor_Util/Proc"/>
</dbReference>
<organism evidence="3 4">
    <name type="scientific">Neobacillus cucumis</name>
    <dbReference type="NCBI Taxonomy" id="1740721"/>
    <lineage>
        <taxon>Bacteria</taxon>
        <taxon>Bacillati</taxon>
        <taxon>Bacillota</taxon>
        <taxon>Bacilli</taxon>
        <taxon>Bacillales</taxon>
        <taxon>Bacillaceae</taxon>
        <taxon>Neobacillus</taxon>
    </lineage>
</organism>
<reference evidence="3 4" key="1">
    <citation type="submission" date="2017-11" db="EMBL/GenBank/DDBJ databases">
        <title>Comparitive Functional Genomics of Dry Heat Resistant strains isolated from the Viking Spacecraft.</title>
        <authorList>
            <person name="Seuylemezian A."/>
            <person name="Cooper K."/>
            <person name="Vaishampayan P."/>
        </authorList>
    </citation>
    <scope>NUCLEOTIDE SEQUENCE [LARGE SCALE GENOMIC DNA]</scope>
    <source>
        <strain evidence="3 4">V32-6</strain>
    </source>
</reference>
<evidence type="ECO:0000259" key="2">
    <source>
        <dbReference type="Pfam" id="PF13478"/>
    </source>
</evidence>
<accession>A0A2N5HP17</accession>
<feature type="domain" description="XdhC Rossmann" evidence="2">
    <location>
        <begin position="183"/>
        <end position="318"/>
    </location>
</feature>
<gene>
    <name evidence="3" type="ORF">CVD27_06075</name>
</gene>
<dbReference type="InterPro" id="IPR027051">
    <property type="entry name" value="XdhC_Rossmann_dom"/>
</dbReference>
<dbReference type="PANTHER" id="PTHR30388">
    <property type="entry name" value="ALDEHYDE OXIDOREDUCTASE MOLYBDENUM COFACTOR ASSEMBLY PROTEIN"/>
    <property type="match status" value="1"/>
</dbReference>
<comment type="caution">
    <text evidence="3">The sequence shown here is derived from an EMBL/GenBank/DDBJ whole genome shotgun (WGS) entry which is preliminary data.</text>
</comment>
<dbReference type="AlphaFoldDB" id="A0A2N5HP17"/>
<dbReference type="Proteomes" id="UP000234950">
    <property type="component" value="Unassembled WGS sequence"/>
</dbReference>
<dbReference type="OrthoDB" id="9773039at2"/>
<keyword evidence="4" id="KW-1185">Reference proteome</keyword>
<dbReference type="InterPro" id="IPR003777">
    <property type="entry name" value="XdhC_CoxI"/>
</dbReference>
<evidence type="ECO:0000259" key="1">
    <source>
        <dbReference type="Pfam" id="PF02625"/>
    </source>
</evidence>